<dbReference type="InterPro" id="IPR016181">
    <property type="entry name" value="Acyl_CoA_acyltransferase"/>
</dbReference>
<accession>A0ABX3ZGA7</accession>
<keyword evidence="3" id="KW-1185">Reference proteome</keyword>
<name>A0ABX3ZGA7_9BACL</name>
<protein>
    <submittedName>
        <fullName evidence="2">Histone acetyltransferase</fullName>
    </submittedName>
</protein>
<organism evidence="2 3">
    <name type="scientific">Solibacillus kalamii</name>
    <dbReference type="NCBI Taxonomy" id="1748298"/>
    <lineage>
        <taxon>Bacteria</taxon>
        <taxon>Bacillati</taxon>
        <taxon>Bacillota</taxon>
        <taxon>Bacilli</taxon>
        <taxon>Bacillales</taxon>
        <taxon>Caryophanaceae</taxon>
        <taxon>Solibacillus</taxon>
    </lineage>
</organism>
<dbReference type="Proteomes" id="UP000196594">
    <property type="component" value="Unassembled WGS sequence"/>
</dbReference>
<gene>
    <name evidence="2" type="ORF">CBM15_11540</name>
</gene>
<reference evidence="2 3" key="1">
    <citation type="journal article" date="2017" name="Int. J. Syst. Evol. Microbiol.">
        <title>Solibacillus kalamii sp. nov., isolated from a high-efficiency particulate arrestance filter system used in the International Space Station.</title>
        <authorList>
            <person name="Checinska Sielaff A."/>
            <person name="Kumar R.M."/>
            <person name="Pal D."/>
            <person name="Mayilraj S."/>
            <person name="Venkateswaran K."/>
        </authorList>
    </citation>
    <scope>NUCLEOTIDE SEQUENCE [LARGE SCALE GENOMIC DNA]</scope>
    <source>
        <strain evidence="2 3">ISSFR-015</strain>
    </source>
</reference>
<dbReference type="InterPro" id="IPR000182">
    <property type="entry name" value="GNAT_dom"/>
</dbReference>
<evidence type="ECO:0000313" key="3">
    <source>
        <dbReference type="Proteomes" id="UP000196594"/>
    </source>
</evidence>
<dbReference type="PROSITE" id="PS51186">
    <property type="entry name" value="GNAT"/>
    <property type="match status" value="1"/>
</dbReference>
<dbReference type="SUPFAM" id="SSF55729">
    <property type="entry name" value="Acyl-CoA N-acyltransferases (Nat)"/>
    <property type="match status" value="1"/>
</dbReference>
<feature type="domain" description="N-acetyltransferase" evidence="1">
    <location>
        <begin position="1"/>
        <end position="162"/>
    </location>
</feature>
<dbReference type="CDD" id="cd04301">
    <property type="entry name" value="NAT_SF"/>
    <property type="match status" value="1"/>
</dbReference>
<dbReference type="Gene3D" id="3.40.630.30">
    <property type="match status" value="1"/>
</dbReference>
<sequence>MNIYPYEKKYAVQIAALLNDFLPFEPETAKTVDQAGGIRYVSVNEHDEVVGYIAGYEIQDFNKEFPYFHEELQSLKELVTTGISYYTSHFVVHPNERKKGIGTNLVRAYLEAAQPIAKTIVTVGWVQSDTNCWAAERQFAAQGFEPFVYMPRYFEPYNVDCPSCKGLCYCDAHIFVK</sequence>
<proteinExistence type="predicted"/>
<comment type="caution">
    <text evidence="2">The sequence shown here is derived from an EMBL/GenBank/DDBJ whole genome shotgun (WGS) entry which is preliminary data.</text>
</comment>
<dbReference type="Pfam" id="PF00583">
    <property type="entry name" value="Acetyltransf_1"/>
    <property type="match status" value="1"/>
</dbReference>
<dbReference type="RefSeq" id="WP_087617629.1">
    <property type="nucleotide sequence ID" value="NZ_JAFBEY010000005.1"/>
</dbReference>
<dbReference type="EMBL" id="NHNT01000007">
    <property type="protein sequence ID" value="OUZ38736.1"/>
    <property type="molecule type" value="Genomic_DNA"/>
</dbReference>
<evidence type="ECO:0000313" key="2">
    <source>
        <dbReference type="EMBL" id="OUZ38736.1"/>
    </source>
</evidence>
<evidence type="ECO:0000259" key="1">
    <source>
        <dbReference type="PROSITE" id="PS51186"/>
    </source>
</evidence>